<dbReference type="EMBL" id="CP046640">
    <property type="protein sequence ID" value="QTL99068.1"/>
    <property type="molecule type" value="Genomic_DNA"/>
</dbReference>
<dbReference type="GO" id="GO:0003677">
    <property type="term" value="F:DNA binding"/>
    <property type="evidence" value="ECO:0007669"/>
    <property type="project" value="UniProtKB-UniRule"/>
</dbReference>
<evidence type="ECO:0000256" key="5">
    <source>
        <dbReference type="ARBA" id="ARBA00023125"/>
    </source>
</evidence>
<keyword evidence="10" id="KW-1185">Reference proteome</keyword>
<comment type="function">
    <text evidence="7">Modulates transcription in response to changes in cellular NADH/NAD(+) redox state.</text>
</comment>
<evidence type="ECO:0000313" key="10">
    <source>
        <dbReference type="Proteomes" id="UP000665020"/>
    </source>
</evidence>
<protein>
    <recommendedName>
        <fullName evidence="7">Redox-sensing transcriptional repressor Rex</fullName>
    </recommendedName>
</protein>
<keyword evidence="3 7" id="KW-0805">Transcription regulation</keyword>
<keyword evidence="1 7" id="KW-0963">Cytoplasm</keyword>
<dbReference type="Pfam" id="PF06971">
    <property type="entry name" value="Put_DNA-bind_N"/>
    <property type="match status" value="1"/>
</dbReference>
<comment type="similarity">
    <text evidence="7">Belongs to the transcriptional regulatory Rex family.</text>
</comment>
<dbReference type="SMART" id="SM00881">
    <property type="entry name" value="CoA_binding"/>
    <property type="match status" value="1"/>
</dbReference>
<dbReference type="Proteomes" id="UP000665020">
    <property type="component" value="Chromosome"/>
</dbReference>
<evidence type="ECO:0000256" key="3">
    <source>
        <dbReference type="ARBA" id="ARBA00023015"/>
    </source>
</evidence>
<dbReference type="AlphaFoldDB" id="A0A8A7KH36"/>
<dbReference type="NCBIfam" id="NF003989">
    <property type="entry name" value="PRK05472.1-3"/>
    <property type="match status" value="1"/>
</dbReference>
<evidence type="ECO:0000259" key="8">
    <source>
        <dbReference type="SMART" id="SM00881"/>
    </source>
</evidence>
<dbReference type="RefSeq" id="WP_230867465.1">
    <property type="nucleotide sequence ID" value="NZ_CP046640.1"/>
</dbReference>
<evidence type="ECO:0000256" key="4">
    <source>
        <dbReference type="ARBA" id="ARBA00023027"/>
    </source>
</evidence>
<dbReference type="SUPFAM" id="SSF46785">
    <property type="entry name" value="Winged helix' DNA-binding domain"/>
    <property type="match status" value="1"/>
</dbReference>
<comment type="subcellular location">
    <subcellularLocation>
        <location evidence="7">Cytoplasm</location>
    </subcellularLocation>
</comment>
<gene>
    <name evidence="7" type="primary">rex</name>
    <name evidence="9" type="ORF">GM661_14425</name>
</gene>
<dbReference type="InterPro" id="IPR003781">
    <property type="entry name" value="CoA-bd"/>
</dbReference>
<dbReference type="NCBIfam" id="NF003993">
    <property type="entry name" value="PRK05472.2-2"/>
    <property type="match status" value="1"/>
</dbReference>
<evidence type="ECO:0000256" key="6">
    <source>
        <dbReference type="ARBA" id="ARBA00023163"/>
    </source>
</evidence>
<reference evidence="9" key="1">
    <citation type="submission" date="2019-12" db="EMBL/GenBank/DDBJ databases">
        <authorList>
            <person name="zhang j."/>
            <person name="sun C.M."/>
        </authorList>
    </citation>
    <scope>NUCLEOTIDE SEQUENCE</scope>
    <source>
        <strain evidence="9">NS-1</strain>
    </source>
</reference>
<keyword evidence="6 7" id="KW-0804">Transcription</keyword>
<keyword evidence="2 7" id="KW-0678">Repressor</keyword>
<dbReference type="Pfam" id="PF02629">
    <property type="entry name" value="CoA_binding"/>
    <property type="match status" value="1"/>
</dbReference>
<dbReference type="Gene3D" id="1.10.10.10">
    <property type="entry name" value="Winged helix-like DNA-binding domain superfamily/Winged helix DNA-binding domain"/>
    <property type="match status" value="1"/>
</dbReference>
<feature type="domain" description="CoA-binding" evidence="8">
    <location>
        <begin position="83"/>
        <end position="183"/>
    </location>
</feature>
<evidence type="ECO:0000313" key="9">
    <source>
        <dbReference type="EMBL" id="QTL99068.1"/>
    </source>
</evidence>
<dbReference type="InterPro" id="IPR036388">
    <property type="entry name" value="WH-like_DNA-bd_sf"/>
</dbReference>
<dbReference type="PANTHER" id="PTHR35786">
    <property type="entry name" value="REDOX-SENSING TRANSCRIPTIONAL REPRESSOR REX"/>
    <property type="match status" value="1"/>
</dbReference>
<dbReference type="PANTHER" id="PTHR35786:SF1">
    <property type="entry name" value="REDOX-SENSING TRANSCRIPTIONAL REPRESSOR REX 1"/>
    <property type="match status" value="1"/>
</dbReference>
<keyword evidence="5 7" id="KW-0238">DNA-binding</keyword>
<name>A0A8A7KH36_9FIRM</name>
<dbReference type="GO" id="GO:0051775">
    <property type="term" value="P:response to redox state"/>
    <property type="evidence" value="ECO:0007669"/>
    <property type="project" value="InterPro"/>
</dbReference>
<organism evidence="9 10">
    <name type="scientific">Iocasia fonsfrigidae</name>
    <dbReference type="NCBI Taxonomy" id="2682810"/>
    <lineage>
        <taxon>Bacteria</taxon>
        <taxon>Bacillati</taxon>
        <taxon>Bacillota</taxon>
        <taxon>Clostridia</taxon>
        <taxon>Halanaerobiales</taxon>
        <taxon>Halanaerobiaceae</taxon>
        <taxon>Iocasia</taxon>
    </lineage>
</organism>
<dbReference type="GO" id="GO:0003700">
    <property type="term" value="F:DNA-binding transcription factor activity"/>
    <property type="evidence" value="ECO:0007669"/>
    <property type="project" value="UniProtKB-UniRule"/>
</dbReference>
<dbReference type="InterPro" id="IPR036390">
    <property type="entry name" value="WH_DNA-bd_sf"/>
</dbReference>
<accession>A0A8A7KH36</accession>
<proteinExistence type="inferred from homology"/>
<dbReference type="GO" id="GO:0045892">
    <property type="term" value="P:negative regulation of DNA-templated transcription"/>
    <property type="evidence" value="ECO:0007669"/>
    <property type="project" value="InterPro"/>
</dbReference>
<dbReference type="InterPro" id="IPR036291">
    <property type="entry name" value="NAD(P)-bd_dom_sf"/>
</dbReference>
<keyword evidence="4 7" id="KW-0520">NAD</keyword>
<dbReference type="GO" id="GO:0005737">
    <property type="term" value="C:cytoplasm"/>
    <property type="evidence" value="ECO:0007669"/>
    <property type="project" value="UniProtKB-SubCell"/>
</dbReference>
<comment type="subunit">
    <text evidence="7">Homodimer.</text>
</comment>
<dbReference type="KEGG" id="ifn:GM661_14425"/>
<dbReference type="NCBIfam" id="NF003995">
    <property type="entry name" value="PRK05472.2-4"/>
    <property type="match status" value="1"/>
</dbReference>
<dbReference type="InterPro" id="IPR009718">
    <property type="entry name" value="Rex_DNA-bd_C_dom"/>
</dbReference>
<feature type="binding site" evidence="7">
    <location>
        <begin position="93"/>
        <end position="98"/>
    </location>
    <ligand>
        <name>NAD(+)</name>
        <dbReference type="ChEBI" id="CHEBI:57540"/>
    </ligand>
</feature>
<dbReference type="NCBIfam" id="NF003994">
    <property type="entry name" value="PRK05472.2-3"/>
    <property type="match status" value="1"/>
</dbReference>
<evidence type="ECO:0000256" key="2">
    <source>
        <dbReference type="ARBA" id="ARBA00022491"/>
    </source>
</evidence>
<dbReference type="InterPro" id="IPR058236">
    <property type="entry name" value="Rex_actinobacterial-type"/>
</dbReference>
<dbReference type="NCBIfam" id="NF003990">
    <property type="entry name" value="PRK05472.1-4"/>
    <property type="match status" value="1"/>
</dbReference>
<dbReference type="Gene3D" id="3.40.50.720">
    <property type="entry name" value="NAD(P)-binding Rossmann-like Domain"/>
    <property type="match status" value="1"/>
</dbReference>
<evidence type="ECO:0000256" key="1">
    <source>
        <dbReference type="ARBA" id="ARBA00022490"/>
    </source>
</evidence>
<dbReference type="NCBIfam" id="NF003996">
    <property type="entry name" value="PRK05472.2-5"/>
    <property type="match status" value="1"/>
</dbReference>
<sequence length="216" mass="23814">MSKKKEKPIAVSVIKRLPVYYRFLTTLHSKGVERISSSELAEKLGVTASQIRQDLSQFGNFGQRGYGYRVANLKEAIAKILGLDNQMDMVLAGAGNLGKAIINYPNFKRRGFYIKGIFDVNPELIGQEVAGLLVQDISLLADFLTNNRIDIGIITTPPESAVDVADIFVRGGIRGIWNFAPVSLNYSGKVLVENVHISESLLTLSYMIDEKFGSKS</sequence>
<feature type="DNA-binding region" description="H-T-H motif" evidence="7">
    <location>
        <begin position="19"/>
        <end position="58"/>
    </location>
</feature>
<evidence type="ECO:0000256" key="7">
    <source>
        <dbReference type="HAMAP-Rule" id="MF_01131"/>
    </source>
</evidence>
<dbReference type="HAMAP" id="MF_01131">
    <property type="entry name" value="Rex"/>
    <property type="match status" value="1"/>
</dbReference>
<dbReference type="SUPFAM" id="SSF51735">
    <property type="entry name" value="NAD(P)-binding Rossmann-fold domains"/>
    <property type="match status" value="1"/>
</dbReference>
<dbReference type="InterPro" id="IPR022876">
    <property type="entry name" value="Tscrpt_rep_Rex"/>
</dbReference>